<keyword evidence="5 10" id="KW-0276">Fatty acid metabolism</keyword>
<evidence type="ECO:0000256" key="5">
    <source>
        <dbReference type="ARBA" id="ARBA00022832"/>
    </source>
</evidence>
<comment type="similarity">
    <text evidence="10">Belongs to the ELO family.</text>
</comment>
<keyword evidence="9 10" id="KW-0275">Fatty acid biosynthesis</keyword>
<evidence type="ECO:0000256" key="1">
    <source>
        <dbReference type="ARBA" id="ARBA00004141"/>
    </source>
</evidence>
<dbReference type="EMBL" id="JARKHS020035919">
    <property type="protein sequence ID" value="KAK8756752.1"/>
    <property type="molecule type" value="Genomic_DNA"/>
</dbReference>
<keyword evidence="7 10" id="KW-0443">Lipid metabolism</keyword>
<protein>
    <recommendedName>
        <fullName evidence="10">Elongation of very long chain fatty acids protein</fullName>
        <ecNumber evidence="10">2.3.1.199</ecNumber>
    </recommendedName>
    <alternativeName>
        <fullName evidence="10">Very-long-chain 3-oxoacyl-CoA synthase</fullName>
    </alternativeName>
</protein>
<feature type="transmembrane region" description="Helical" evidence="10">
    <location>
        <begin position="62"/>
        <end position="82"/>
    </location>
</feature>
<evidence type="ECO:0000256" key="2">
    <source>
        <dbReference type="ARBA" id="ARBA00022516"/>
    </source>
</evidence>
<evidence type="ECO:0000313" key="11">
    <source>
        <dbReference type="EMBL" id="KAK8756752.1"/>
    </source>
</evidence>
<dbReference type="PANTHER" id="PTHR11157:SF69">
    <property type="entry name" value="ELONGATION OF VERY LONG CHAIN FATTY ACIDS PROTEIN 7"/>
    <property type="match status" value="1"/>
</dbReference>
<evidence type="ECO:0000256" key="3">
    <source>
        <dbReference type="ARBA" id="ARBA00022679"/>
    </source>
</evidence>
<keyword evidence="3 10" id="KW-0808">Transferase</keyword>
<dbReference type="GO" id="GO:0042761">
    <property type="term" value="P:very long-chain fatty acid biosynthetic process"/>
    <property type="evidence" value="ECO:0007669"/>
    <property type="project" value="TreeGrafter"/>
</dbReference>
<comment type="subcellular location">
    <subcellularLocation>
        <location evidence="1">Membrane</location>
        <topology evidence="1">Multi-pass membrane protein</topology>
    </subcellularLocation>
</comment>
<keyword evidence="8 10" id="KW-0472">Membrane</keyword>
<evidence type="ECO:0000313" key="12">
    <source>
        <dbReference type="Proteomes" id="UP001321473"/>
    </source>
</evidence>
<evidence type="ECO:0000256" key="4">
    <source>
        <dbReference type="ARBA" id="ARBA00022692"/>
    </source>
</evidence>
<proteinExistence type="inferred from homology"/>
<dbReference type="Pfam" id="PF01151">
    <property type="entry name" value="ELO"/>
    <property type="match status" value="1"/>
</dbReference>
<evidence type="ECO:0000256" key="6">
    <source>
        <dbReference type="ARBA" id="ARBA00022989"/>
    </source>
</evidence>
<evidence type="ECO:0000256" key="7">
    <source>
        <dbReference type="ARBA" id="ARBA00023098"/>
    </source>
</evidence>
<sequence length="273" mass="31700">MAPLYESMATCFPRDPRTEGWVLGGNKQFLTVLQCAYVYVAKIGGPRFMKRRKPFDNIKPPIMIYDASMTALNCYFVVAFLSRTYLGGGYSLLCQGIDFGARYEMTMSLLSLAWWYLWVRIADFLDTIFFVLRKKDSHVSFLHVVHHVLVVFEGWFGLACGADGHVMFDIVPNSLVHVIMYSYYFLSLLGPSVQKDFWWKRYLTQIQMAQFVVMMTFHMLLPLFINCGYPKAQALSWISIVILFLVLFRIFYTNTYNRAKTTAAQKCTERKSR</sequence>
<gene>
    <name evidence="11" type="ORF">V5799_000545</name>
</gene>
<dbReference type="InterPro" id="IPR002076">
    <property type="entry name" value="ELO_fam"/>
</dbReference>
<name>A0AAQ4D2R2_AMBAM</name>
<dbReference type="GO" id="GO:0034626">
    <property type="term" value="P:fatty acid elongation, polyunsaturated fatty acid"/>
    <property type="evidence" value="ECO:0007669"/>
    <property type="project" value="TreeGrafter"/>
</dbReference>
<evidence type="ECO:0000256" key="8">
    <source>
        <dbReference type="ARBA" id="ARBA00023136"/>
    </source>
</evidence>
<dbReference type="GO" id="GO:0009922">
    <property type="term" value="F:fatty acid elongase activity"/>
    <property type="evidence" value="ECO:0007669"/>
    <property type="project" value="UniProtKB-EC"/>
</dbReference>
<dbReference type="GO" id="GO:0030148">
    <property type="term" value="P:sphingolipid biosynthetic process"/>
    <property type="evidence" value="ECO:0007669"/>
    <property type="project" value="TreeGrafter"/>
</dbReference>
<feature type="transmembrane region" description="Helical" evidence="10">
    <location>
        <begin position="139"/>
        <end position="158"/>
    </location>
</feature>
<dbReference type="PANTHER" id="PTHR11157">
    <property type="entry name" value="FATTY ACID ACYL TRANSFERASE-RELATED"/>
    <property type="match status" value="1"/>
</dbReference>
<accession>A0AAQ4D2R2</accession>
<dbReference type="EC" id="2.3.1.199" evidence="10"/>
<dbReference type="Proteomes" id="UP001321473">
    <property type="component" value="Unassembled WGS sequence"/>
</dbReference>
<keyword evidence="6 10" id="KW-1133">Transmembrane helix</keyword>
<keyword evidence="2 10" id="KW-0444">Lipid biosynthesis</keyword>
<evidence type="ECO:0000256" key="10">
    <source>
        <dbReference type="RuleBase" id="RU361115"/>
    </source>
</evidence>
<dbReference type="GO" id="GO:0019367">
    <property type="term" value="P:fatty acid elongation, saturated fatty acid"/>
    <property type="evidence" value="ECO:0007669"/>
    <property type="project" value="TreeGrafter"/>
</dbReference>
<organism evidence="11 12">
    <name type="scientific">Amblyomma americanum</name>
    <name type="common">Lone star tick</name>
    <dbReference type="NCBI Taxonomy" id="6943"/>
    <lineage>
        <taxon>Eukaryota</taxon>
        <taxon>Metazoa</taxon>
        <taxon>Ecdysozoa</taxon>
        <taxon>Arthropoda</taxon>
        <taxon>Chelicerata</taxon>
        <taxon>Arachnida</taxon>
        <taxon>Acari</taxon>
        <taxon>Parasitiformes</taxon>
        <taxon>Ixodida</taxon>
        <taxon>Ixodoidea</taxon>
        <taxon>Ixodidae</taxon>
        <taxon>Amblyomminae</taxon>
        <taxon>Amblyomma</taxon>
    </lineage>
</organism>
<feature type="transmembrane region" description="Helical" evidence="10">
    <location>
        <begin position="170"/>
        <end position="190"/>
    </location>
</feature>
<reference evidence="11 12" key="1">
    <citation type="journal article" date="2023" name="Arcadia Sci">
        <title>De novo assembly of a long-read Amblyomma americanum tick genome.</title>
        <authorList>
            <person name="Chou S."/>
            <person name="Poskanzer K.E."/>
            <person name="Rollins M."/>
            <person name="Thuy-Boun P.S."/>
        </authorList>
    </citation>
    <scope>NUCLEOTIDE SEQUENCE [LARGE SCALE GENOMIC DNA]</scope>
    <source>
        <strain evidence="11">F_SG_1</strain>
        <tissue evidence="11">Salivary glands</tissue>
    </source>
</reference>
<dbReference type="GO" id="GO:0005789">
    <property type="term" value="C:endoplasmic reticulum membrane"/>
    <property type="evidence" value="ECO:0007669"/>
    <property type="project" value="TreeGrafter"/>
</dbReference>
<feature type="transmembrane region" description="Helical" evidence="10">
    <location>
        <begin position="234"/>
        <end position="252"/>
    </location>
</feature>
<keyword evidence="4 10" id="KW-0812">Transmembrane</keyword>
<evidence type="ECO:0000256" key="9">
    <source>
        <dbReference type="ARBA" id="ARBA00023160"/>
    </source>
</evidence>
<dbReference type="GO" id="GO:0034625">
    <property type="term" value="P:fatty acid elongation, monounsaturated fatty acid"/>
    <property type="evidence" value="ECO:0007669"/>
    <property type="project" value="TreeGrafter"/>
</dbReference>
<feature type="transmembrane region" description="Helical" evidence="10">
    <location>
        <begin position="202"/>
        <end position="222"/>
    </location>
</feature>
<keyword evidence="12" id="KW-1185">Reference proteome</keyword>
<dbReference type="AlphaFoldDB" id="A0AAQ4D2R2"/>
<feature type="transmembrane region" description="Helical" evidence="10">
    <location>
        <begin position="113"/>
        <end position="132"/>
    </location>
</feature>
<comment type="catalytic activity">
    <reaction evidence="10">
        <text>a very-long-chain acyl-CoA + malonyl-CoA + H(+) = a very-long-chain 3-oxoacyl-CoA + CO2 + CoA</text>
        <dbReference type="Rhea" id="RHEA:32727"/>
        <dbReference type="ChEBI" id="CHEBI:15378"/>
        <dbReference type="ChEBI" id="CHEBI:16526"/>
        <dbReference type="ChEBI" id="CHEBI:57287"/>
        <dbReference type="ChEBI" id="CHEBI:57384"/>
        <dbReference type="ChEBI" id="CHEBI:90725"/>
        <dbReference type="ChEBI" id="CHEBI:90736"/>
        <dbReference type="EC" id="2.3.1.199"/>
    </reaction>
</comment>
<comment type="caution">
    <text evidence="11">The sequence shown here is derived from an EMBL/GenBank/DDBJ whole genome shotgun (WGS) entry which is preliminary data.</text>
</comment>